<evidence type="ECO:0000313" key="3">
    <source>
        <dbReference type="Proteomes" id="UP001408356"/>
    </source>
</evidence>
<dbReference type="InterPro" id="IPR000182">
    <property type="entry name" value="GNAT_dom"/>
</dbReference>
<dbReference type="PANTHER" id="PTHR42791">
    <property type="entry name" value="GNAT FAMILY ACETYLTRANSFERASE"/>
    <property type="match status" value="1"/>
</dbReference>
<protein>
    <recommendedName>
        <fullName evidence="1">N-acetyltransferase domain-containing protein</fullName>
    </recommendedName>
</protein>
<dbReference type="PROSITE" id="PS51186">
    <property type="entry name" value="GNAT"/>
    <property type="match status" value="1"/>
</dbReference>
<proteinExistence type="predicted"/>
<dbReference type="Pfam" id="PF00583">
    <property type="entry name" value="Acetyltransf_1"/>
    <property type="match status" value="1"/>
</dbReference>
<dbReference type="Proteomes" id="UP001408356">
    <property type="component" value="Unassembled WGS sequence"/>
</dbReference>
<keyword evidence="3" id="KW-1185">Reference proteome</keyword>
<dbReference type="SUPFAM" id="SSF55729">
    <property type="entry name" value="Acyl-CoA N-acyltransferases (Nat)"/>
    <property type="match status" value="1"/>
</dbReference>
<dbReference type="Gene3D" id="3.40.630.30">
    <property type="match status" value="1"/>
</dbReference>
<comment type="caution">
    <text evidence="2">The sequence shown here is derived from an EMBL/GenBank/DDBJ whole genome shotgun (WGS) entry which is preliminary data.</text>
</comment>
<sequence length="274" mass="31045">MEEGKISSCHPVVLPALIPDIKKVYDVYFTSFLNEKMARLMVNIIFPGGVMDSEDFRQNHTAGTLAYWHSADSQYTFKCVDNHSGDVMGMALGDILLRERPAEERKFTGIPWLDGEDRVRAEKVIGPLAEMREHLFAGARHIYVHVIAVHPAYQRRGVGRALIEWGIDLCDRSGLPIYLESSPTTMPLYKKMGFVILKEKIVHKKDILGTEADIEVSLMVRMPSFADITFDEWRAQGYPDFERPAQASLMWPQVPIVGGLIQRIVKVITSFLHS</sequence>
<dbReference type="EMBL" id="JARVKF010000101">
    <property type="protein sequence ID" value="KAK9422937.1"/>
    <property type="molecule type" value="Genomic_DNA"/>
</dbReference>
<evidence type="ECO:0000313" key="2">
    <source>
        <dbReference type="EMBL" id="KAK9422937.1"/>
    </source>
</evidence>
<feature type="domain" description="N-acetyltransferase" evidence="1">
    <location>
        <begin position="40"/>
        <end position="221"/>
    </location>
</feature>
<dbReference type="InterPro" id="IPR052523">
    <property type="entry name" value="Trichothecene_AcTrans"/>
</dbReference>
<accession>A0ABR2V7S9</accession>
<reference evidence="2 3" key="1">
    <citation type="journal article" date="2024" name="J. Plant Pathol.">
        <title>Sequence and assembly of the genome of Seiridium unicorne, isolate CBS 538.82, causal agent of cypress canker disease.</title>
        <authorList>
            <person name="Scali E."/>
            <person name="Rocca G.D."/>
            <person name="Danti R."/>
            <person name="Garbelotto M."/>
            <person name="Barberini S."/>
            <person name="Baroncelli R."/>
            <person name="Emiliani G."/>
        </authorList>
    </citation>
    <scope>NUCLEOTIDE SEQUENCE [LARGE SCALE GENOMIC DNA]</scope>
    <source>
        <strain evidence="2 3">BM-138-508</strain>
    </source>
</reference>
<gene>
    <name evidence="2" type="ORF">SUNI508_04604</name>
</gene>
<name>A0ABR2V7S9_9PEZI</name>
<dbReference type="InterPro" id="IPR016181">
    <property type="entry name" value="Acyl_CoA_acyltransferase"/>
</dbReference>
<evidence type="ECO:0000259" key="1">
    <source>
        <dbReference type="PROSITE" id="PS51186"/>
    </source>
</evidence>
<organism evidence="2 3">
    <name type="scientific">Seiridium unicorne</name>
    <dbReference type="NCBI Taxonomy" id="138068"/>
    <lineage>
        <taxon>Eukaryota</taxon>
        <taxon>Fungi</taxon>
        <taxon>Dikarya</taxon>
        <taxon>Ascomycota</taxon>
        <taxon>Pezizomycotina</taxon>
        <taxon>Sordariomycetes</taxon>
        <taxon>Xylariomycetidae</taxon>
        <taxon>Amphisphaeriales</taxon>
        <taxon>Sporocadaceae</taxon>
        <taxon>Seiridium</taxon>
    </lineage>
</organism>
<dbReference type="PANTHER" id="PTHR42791:SF17">
    <property type="entry name" value="ACETYLTRANSFERASE, GNAT FAMILY FAMILY (AFU_ORTHOLOGUE AFUA_8G05690)"/>
    <property type="match status" value="1"/>
</dbReference>
<dbReference type="CDD" id="cd04301">
    <property type="entry name" value="NAT_SF"/>
    <property type="match status" value="1"/>
</dbReference>